<dbReference type="RefSeq" id="WP_154715874.1">
    <property type="nucleotide sequence ID" value="NZ_LT837803.1"/>
</dbReference>
<dbReference type="PANTHER" id="PTHR39419">
    <property type="entry name" value="SLL0814 PROTEIN"/>
    <property type="match status" value="1"/>
</dbReference>
<dbReference type="InterPro" id="IPR007354">
    <property type="entry name" value="CruF-like"/>
</dbReference>
<dbReference type="Pfam" id="PF04240">
    <property type="entry name" value="Caroten_synth"/>
    <property type="match status" value="1"/>
</dbReference>
<feature type="transmembrane region" description="Helical" evidence="1">
    <location>
        <begin position="178"/>
        <end position="199"/>
    </location>
</feature>
<organism evidence="2 3">
    <name type="scientific">Sterolibacterium denitrificans</name>
    <dbReference type="NCBI Taxonomy" id="157592"/>
    <lineage>
        <taxon>Bacteria</taxon>
        <taxon>Pseudomonadati</taxon>
        <taxon>Pseudomonadota</taxon>
        <taxon>Betaproteobacteria</taxon>
        <taxon>Nitrosomonadales</taxon>
        <taxon>Sterolibacteriaceae</taxon>
        <taxon>Sterolibacterium</taxon>
    </lineage>
</organism>
<sequence>MTSKLSALQPTYGYSLEQAERGKRVFWLALLGALGIPLVLFSLRLLHGPEQMQIWWESAKEAPVAQPQVLTNLWMTFFGISIVIWHSSVVKGWARTIACIGVGFTIAWFFEWLGTNFSGGGIFGPYHYSDTVLLGHFLGVPWVVALGWESFAYPAFYMVLYLLPSEQMGREPSQLKRFINITLISALGGLFCVVLDFIVDPISVEAGNFTWHVNGGVYPWLAGSGEPITNFLGWWICGFTMMIAWTYILQTTPSKRHVRSRYLDIYIPLALYATWFTNYMSQEILMQQRDDVIVFGLFGPGGVVLLVLIKIFLEKQGYQPHPLGHEMSRQALEKQAA</sequence>
<keyword evidence="1" id="KW-0812">Transmembrane</keyword>
<gene>
    <name evidence="2" type="ORF">SDENCHOL_10472</name>
</gene>
<feature type="transmembrane region" description="Helical" evidence="1">
    <location>
        <begin position="231"/>
        <end position="250"/>
    </location>
</feature>
<evidence type="ECO:0008006" key="4">
    <source>
        <dbReference type="Google" id="ProtNLM"/>
    </source>
</evidence>
<keyword evidence="1" id="KW-1133">Transmembrane helix</keyword>
<feature type="transmembrane region" description="Helical" evidence="1">
    <location>
        <begin position="262"/>
        <end position="280"/>
    </location>
</feature>
<keyword evidence="1" id="KW-0472">Membrane</keyword>
<evidence type="ECO:0000256" key="1">
    <source>
        <dbReference type="SAM" id="Phobius"/>
    </source>
</evidence>
<feature type="transmembrane region" description="Helical" evidence="1">
    <location>
        <begin position="25"/>
        <end position="45"/>
    </location>
</feature>
<dbReference type="EMBL" id="LT837803">
    <property type="protein sequence ID" value="SMB22016.1"/>
    <property type="molecule type" value="Genomic_DNA"/>
</dbReference>
<evidence type="ECO:0000313" key="2">
    <source>
        <dbReference type="EMBL" id="SMB22016.1"/>
    </source>
</evidence>
<feature type="transmembrane region" description="Helical" evidence="1">
    <location>
        <begin position="133"/>
        <end position="157"/>
    </location>
</feature>
<feature type="transmembrane region" description="Helical" evidence="1">
    <location>
        <begin position="92"/>
        <end position="113"/>
    </location>
</feature>
<keyword evidence="3" id="KW-1185">Reference proteome</keyword>
<proteinExistence type="predicted"/>
<feature type="transmembrane region" description="Helical" evidence="1">
    <location>
        <begin position="292"/>
        <end position="313"/>
    </location>
</feature>
<protein>
    <recommendedName>
        <fullName evidence="4">Carotenoid biosynthesis protein</fullName>
    </recommendedName>
</protein>
<dbReference type="Proteomes" id="UP000242886">
    <property type="component" value="Chromosome SDENCHOL"/>
</dbReference>
<accession>A0A7Z7HP92</accession>
<name>A0A7Z7HP92_9PROT</name>
<feature type="transmembrane region" description="Helical" evidence="1">
    <location>
        <begin position="65"/>
        <end position="85"/>
    </location>
</feature>
<evidence type="ECO:0000313" key="3">
    <source>
        <dbReference type="Proteomes" id="UP000242886"/>
    </source>
</evidence>
<dbReference type="PANTHER" id="PTHR39419:SF1">
    <property type="entry name" value="SLL0814 PROTEIN"/>
    <property type="match status" value="1"/>
</dbReference>
<dbReference type="AlphaFoldDB" id="A0A7Z7HP92"/>
<reference evidence="2" key="1">
    <citation type="submission" date="2017-03" db="EMBL/GenBank/DDBJ databases">
        <authorList>
            <consortium name="AG Boll"/>
        </authorList>
    </citation>
    <scope>NUCLEOTIDE SEQUENCE [LARGE SCALE GENOMIC DNA]</scope>
    <source>
        <strain evidence="2">Chol</strain>
    </source>
</reference>